<organism evidence="2 3">
    <name type="scientific">Jiangella aurantiaca</name>
    <dbReference type="NCBI Taxonomy" id="2530373"/>
    <lineage>
        <taxon>Bacteria</taxon>
        <taxon>Bacillati</taxon>
        <taxon>Actinomycetota</taxon>
        <taxon>Actinomycetes</taxon>
        <taxon>Jiangellales</taxon>
        <taxon>Jiangellaceae</taxon>
        <taxon>Jiangella</taxon>
    </lineage>
</organism>
<name>A0A4R5AFW7_9ACTN</name>
<dbReference type="InterPro" id="IPR025870">
    <property type="entry name" value="Glyoxalase-like_dom"/>
</dbReference>
<dbReference type="Gene3D" id="3.10.180.10">
    <property type="entry name" value="2,3-Dihydroxybiphenyl 1,2-Dioxygenase, domain 1"/>
    <property type="match status" value="1"/>
</dbReference>
<dbReference type="PANTHER" id="PTHR40265">
    <property type="entry name" value="BLL2707 PROTEIN"/>
    <property type="match status" value="1"/>
</dbReference>
<dbReference type="InterPro" id="IPR029068">
    <property type="entry name" value="Glyas_Bleomycin-R_OHBP_Dase"/>
</dbReference>
<evidence type="ECO:0000259" key="1">
    <source>
        <dbReference type="Pfam" id="PF13468"/>
    </source>
</evidence>
<gene>
    <name evidence="2" type="ORF">E1262_10395</name>
</gene>
<evidence type="ECO:0000313" key="2">
    <source>
        <dbReference type="EMBL" id="TDD70246.1"/>
    </source>
</evidence>
<proteinExistence type="predicted"/>
<comment type="caution">
    <text evidence="2">The sequence shown here is derived from an EMBL/GenBank/DDBJ whole genome shotgun (WGS) entry which is preliminary data.</text>
</comment>
<keyword evidence="3" id="KW-1185">Reference proteome</keyword>
<feature type="domain" description="Glyoxalase-like" evidence="1">
    <location>
        <begin position="3"/>
        <end position="150"/>
    </location>
</feature>
<dbReference type="EMBL" id="SMLB01000010">
    <property type="protein sequence ID" value="TDD70246.1"/>
    <property type="molecule type" value="Genomic_DNA"/>
</dbReference>
<sequence>MRLDHVSYAAGPDGLDATAERLAAELGVELVDGGIHPRFGTRNRVLPLAGGHYLEVVAALDHPAADKVPFGQAVKARSAAGGGWLGWVVAVDDLAPIEERLGRPAVDGHRLRPDGFDLVWKQIGVMGLMNDPQLPFFVHWESNPAEHPSKGGHDVVLLSLDIAGDPHFVTAWLGEPEDHPLDDVDVRWLPPNGGPGVRSVRFRTDHGEVTV</sequence>
<accession>A0A4R5AFW7</accession>
<protein>
    <submittedName>
        <fullName evidence="2">VOC family protein</fullName>
    </submittedName>
</protein>
<reference evidence="2 3" key="1">
    <citation type="submission" date="2019-02" db="EMBL/GenBank/DDBJ databases">
        <title>Draft genome sequences of novel Actinobacteria.</title>
        <authorList>
            <person name="Sahin N."/>
            <person name="Ay H."/>
            <person name="Saygin H."/>
        </authorList>
    </citation>
    <scope>NUCLEOTIDE SEQUENCE [LARGE SCALE GENOMIC DNA]</scope>
    <source>
        <strain evidence="2 3">8K307</strain>
    </source>
</reference>
<dbReference type="Proteomes" id="UP000295217">
    <property type="component" value="Unassembled WGS sequence"/>
</dbReference>
<dbReference type="RefSeq" id="WP_132103056.1">
    <property type="nucleotide sequence ID" value="NZ_SMLB01000010.1"/>
</dbReference>
<dbReference type="OrthoDB" id="8857320at2"/>
<dbReference type="AlphaFoldDB" id="A0A4R5AFW7"/>
<dbReference type="SUPFAM" id="SSF54593">
    <property type="entry name" value="Glyoxalase/Bleomycin resistance protein/Dihydroxybiphenyl dioxygenase"/>
    <property type="match status" value="1"/>
</dbReference>
<dbReference type="Pfam" id="PF13468">
    <property type="entry name" value="Glyoxalase_3"/>
    <property type="match status" value="1"/>
</dbReference>
<dbReference type="PANTHER" id="PTHR40265:SF1">
    <property type="entry name" value="GLYOXALASE-LIKE DOMAIN-CONTAINING PROTEIN"/>
    <property type="match status" value="1"/>
</dbReference>
<evidence type="ECO:0000313" key="3">
    <source>
        <dbReference type="Proteomes" id="UP000295217"/>
    </source>
</evidence>